<evidence type="ECO:0000256" key="7">
    <source>
        <dbReference type="PIRSR" id="PIRSR601344-1"/>
    </source>
</evidence>
<keyword evidence="10" id="KW-1185">Reference proteome</keyword>
<feature type="binding site" evidence="7">
    <location>
        <position position="250"/>
    </location>
    <ligand>
        <name>chlorophyll a</name>
        <dbReference type="ChEBI" id="CHEBI:58416"/>
        <label>1</label>
    </ligand>
</feature>
<dbReference type="Proteomes" id="UP000789595">
    <property type="component" value="Unassembled WGS sequence"/>
</dbReference>
<evidence type="ECO:0000256" key="6">
    <source>
        <dbReference type="ARBA" id="ARBA00022640"/>
    </source>
</evidence>
<feature type="binding site" description="axial binding residue" evidence="7">
    <location>
        <position position="138"/>
    </location>
    <ligand>
        <name>chlorophyll b</name>
        <dbReference type="ChEBI" id="CHEBI:61721"/>
        <label>1</label>
    </ligand>
    <ligandPart>
        <name>Mg</name>
        <dbReference type="ChEBI" id="CHEBI:25107"/>
    </ligandPart>
</feature>
<dbReference type="GO" id="GO:0009765">
    <property type="term" value="P:photosynthesis, light harvesting"/>
    <property type="evidence" value="ECO:0007669"/>
    <property type="project" value="InterPro"/>
</dbReference>
<dbReference type="OrthoDB" id="191071at2759"/>
<comment type="caution">
    <text evidence="9">The sequence shown here is derived from an EMBL/GenBank/DDBJ whole genome shotgun (WGS) entry which is preliminary data.</text>
</comment>
<reference evidence="9" key="1">
    <citation type="submission" date="2021-11" db="EMBL/GenBank/DDBJ databases">
        <authorList>
            <consortium name="Genoscope - CEA"/>
            <person name="William W."/>
        </authorList>
    </citation>
    <scope>NUCLEOTIDE SEQUENCE</scope>
</reference>
<keyword evidence="4" id="KW-0150">Chloroplast</keyword>
<feature type="compositionally biased region" description="Basic residues" evidence="8">
    <location>
        <begin position="27"/>
        <end position="40"/>
    </location>
</feature>
<dbReference type="InterPro" id="IPR001344">
    <property type="entry name" value="Chloro_AB-bd_pln"/>
</dbReference>
<sequence length="301" mass="33115">MVASAAAPSTRGRHPPRRYFCPTHTRQTGRSRRRRERRAPRRENERSTALNTQFSTTTMKLAVALACLPAAAAFVAPAAPAAGVQMSETKADLEALAKQCNPAVGFWDPLGCLNFDFWKLGQEGTIGYLRHAEIKHGRVAMAGFLGYWAQSTDFISGPHNNLPYRGYEPGLTPPEQWDAIPLIGKVQIITFVGMLESYGELLPQHYTKGGVPGYYPPIKGARPEILLNLWDPFNFMARMTPEAKKAGLVKEINNGRLAMLGIFSLISEARVPGSVPVLPNEIPEYAGNVMIPFSGDFSLFN</sequence>
<keyword evidence="7" id="KW-0157">Chromophore</keyword>
<dbReference type="InterPro" id="IPR022796">
    <property type="entry name" value="Chloroa_b-bind"/>
</dbReference>
<name>A0A8J2SPX6_9STRA</name>
<dbReference type="GO" id="GO:0016168">
    <property type="term" value="F:chlorophyll binding"/>
    <property type="evidence" value="ECO:0007669"/>
    <property type="project" value="UniProtKB-KW"/>
</dbReference>
<dbReference type="SUPFAM" id="SSF103511">
    <property type="entry name" value="Chlorophyll a-b binding protein"/>
    <property type="match status" value="1"/>
</dbReference>
<keyword evidence="5" id="KW-0602">Photosynthesis</keyword>
<proteinExistence type="inferred from homology"/>
<evidence type="ECO:0000313" key="9">
    <source>
        <dbReference type="EMBL" id="CAH0371627.1"/>
    </source>
</evidence>
<feature type="binding site" evidence="7">
    <location>
        <position position="256"/>
    </location>
    <ligand>
        <name>chlorophyll a</name>
        <dbReference type="ChEBI" id="CHEBI:58416"/>
        <label>1</label>
    </ligand>
</feature>
<feature type="binding site" evidence="7">
    <location>
        <position position="107"/>
    </location>
    <ligand>
        <name>chlorophyll b</name>
        <dbReference type="ChEBI" id="CHEBI:61721"/>
        <label>2</label>
    </ligand>
</feature>
<accession>A0A8J2SPX6</accession>
<dbReference type="GO" id="GO:0009507">
    <property type="term" value="C:chloroplast"/>
    <property type="evidence" value="ECO:0007669"/>
    <property type="project" value="UniProtKB-SubCell"/>
</dbReference>
<dbReference type="PANTHER" id="PTHR21649">
    <property type="entry name" value="CHLOROPHYLL A/B BINDING PROTEIN"/>
    <property type="match status" value="1"/>
</dbReference>
<dbReference type="AlphaFoldDB" id="A0A8J2SPX6"/>
<feature type="region of interest" description="Disordered" evidence="8">
    <location>
        <begin position="1"/>
        <end position="49"/>
    </location>
</feature>
<organism evidence="9 10">
    <name type="scientific">Pelagomonas calceolata</name>
    <dbReference type="NCBI Taxonomy" id="35677"/>
    <lineage>
        <taxon>Eukaryota</taxon>
        <taxon>Sar</taxon>
        <taxon>Stramenopiles</taxon>
        <taxon>Ochrophyta</taxon>
        <taxon>Pelagophyceae</taxon>
        <taxon>Pelagomonadales</taxon>
        <taxon>Pelagomonadaceae</taxon>
        <taxon>Pelagomonas</taxon>
    </lineage>
</organism>
<evidence type="ECO:0000256" key="8">
    <source>
        <dbReference type="SAM" id="MobiDB-lite"/>
    </source>
</evidence>
<feature type="binding site" evidence="7">
    <location>
        <position position="136"/>
    </location>
    <ligand>
        <name>chlorophyll a</name>
        <dbReference type="ChEBI" id="CHEBI:58416"/>
        <label>1</label>
    </ligand>
</feature>
<dbReference type="Pfam" id="PF00504">
    <property type="entry name" value="Chloroa_b-bind"/>
    <property type="match status" value="1"/>
</dbReference>
<dbReference type="EMBL" id="CAKKNE010000003">
    <property type="protein sequence ID" value="CAH0371627.1"/>
    <property type="molecule type" value="Genomic_DNA"/>
</dbReference>
<dbReference type="GO" id="GO:0016020">
    <property type="term" value="C:membrane"/>
    <property type="evidence" value="ECO:0007669"/>
    <property type="project" value="InterPro"/>
</dbReference>
<dbReference type="Gene3D" id="1.10.3460.10">
    <property type="entry name" value="Chlorophyll a/b binding protein domain"/>
    <property type="match status" value="1"/>
</dbReference>
<evidence type="ECO:0000256" key="5">
    <source>
        <dbReference type="ARBA" id="ARBA00022531"/>
    </source>
</evidence>
<evidence type="ECO:0000256" key="2">
    <source>
        <dbReference type="ARBA" id="ARBA00004229"/>
    </source>
</evidence>
<evidence type="ECO:0000256" key="1">
    <source>
        <dbReference type="ARBA" id="ARBA00004022"/>
    </source>
</evidence>
<evidence type="ECO:0000313" key="10">
    <source>
        <dbReference type="Proteomes" id="UP000789595"/>
    </source>
</evidence>
<feature type="binding site" evidence="7">
    <location>
        <position position="251"/>
    </location>
    <ligand>
        <name>chlorophyll a</name>
        <dbReference type="ChEBI" id="CHEBI:58416"/>
        <label>1</label>
    </ligand>
</feature>
<comment type="similarity">
    <text evidence="3">Belongs to the fucoxanthin chlorophyll protein family.</text>
</comment>
<evidence type="ECO:0000256" key="3">
    <source>
        <dbReference type="ARBA" id="ARBA00005933"/>
    </source>
</evidence>
<feature type="binding site" evidence="7">
    <location>
        <position position="254"/>
    </location>
    <ligand>
        <name>chlorophyll a</name>
        <dbReference type="ChEBI" id="CHEBI:58416"/>
        <label>1</label>
    </ligand>
</feature>
<gene>
    <name evidence="9" type="ORF">PECAL_3P15780</name>
</gene>
<comment type="subcellular location">
    <subcellularLocation>
        <location evidence="2">Plastid</location>
        <location evidence="2">Chloroplast</location>
    </subcellularLocation>
</comment>
<comment type="function">
    <text evidence="1">The light-harvesting complex (LHC) functions as a light receptor, it captures and delivers excitation energy to photosystems with which it is closely associated. Energy is transferred from the carotenoid and chlorophyll C (or B) to chlorophyll A and the photosynthetic reaction centers where it is used to synthesize ATP and reducing power.</text>
</comment>
<keyword evidence="7" id="KW-0148">Chlorophyll</keyword>
<feature type="binding site" evidence="7">
    <location>
        <position position="133"/>
    </location>
    <ligand>
        <name>chlorophyll a</name>
        <dbReference type="ChEBI" id="CHEBI:58416"/>
        <label>1</label>
    </ligand>
</feature>
<protein>
    <submittedName>
        <fullName evidence="9">Uncharacterized protein</fullName>
    </submittedName>
</protein>
<evidence type="ECO:0000256" key="4">
    <source>
        <dbReference type="ARBA" id="ARBA00022528"/>
    </source>
</evidence>
<keyword evidence="6" id="KW-0934">Plastid</keyword>